<protein>
    <submittedName>
        <fullName evidence="2">Uncharacterized protein</fullName>
    </submittedName>
</protein>
<keyword evidence="3" id="KW-1185">Reference proteome</keyword>
<organism evidence="2 3">
    <name type="scientific">Pleodorina starrii</name>
    <dbReference type="NCBI Taxonomy" id="330485"/>
    <lineage>
        <taxon>Eukaryota</taxon>
        <taxon>Viridiplantae</taxon>
        <taxon>Chlorophyta</taxon>
        <taxon>core chlorophytes</taxon>
        <taxon>Chlorophyceae</taxon>
        <taxon>CS clade</taxon>
        <taxon>Chlamydomonadales</taxon>
        <taxon>Volvocaceae</taxon>
        <taxon>Pleodorina</taxon>
    </lineage>
</organism>
<feature type="compositionally biased region" description="Low complexity" evidence="1">
    <location>
        <begin position="115"/>
        <end position="126"/>
    </location>
</feature>
<evidence type="ECO:0000313" key="3">
    <source>
        <dbReference type="Proteomes" id="UP001165080"/>
    </source>
</evidence>
<accession>A0A9W6F0J6</accession>
<comment type="caution">
    <text evidence="2">The sequence shown here is derived from an EMBL/GenBank/DDBJ whole genome shotgun (WGS) entry which is preliminary data.</text>
</comment>
<feature type="region of interest" description="Disordered" evidence="1">
    <location>
        <begin position="115"/>
        <end position="139"/>
    </location>
</feature>
<feature type="compositionally biased region" description="Basic and acidic residues" evidence="1">
    <location>
        <begin position="180"/>
        <end position="192"/>
    </location>
</feature>
<proteinExistence type="predicted"/>
<dbReference type="EMBL" id="BRXU01000004">
    <property type="protein sequence ID" value="GLC51181.1"/>
    <property type="molecule type" value="Genomic_DNA"/>
</dbReference>
<evidence type="ECO:0000256" key="1">
    <source>
        <dbReference type="SAM" id="MobiDB-lite"/>
    </source>
</evidence>
<dbReference type="OrthoDB" id="539791at2759"/>
<feature type="region of interest" description="Disordered" evidence="1">
    <location>
        <begin position="169"/>
        <end position="192"/>
    </location>
</feature>
<feature type="compositionally biased region" description="Polar residues" evidence="1">
    <location>
        <begin position="169"/>
        <end position="178"/>
    </location>
</feature>
<feature type="region of interest" description="Disordered" evidence="1">
    <location>
        <begin position="40"/>
        <end position="101"/>
    </location>
</feature>
<gene>
    <name evidence="2" type="primary">PLEST007244</name>
    <name evidence="2" type="ORF">PLESTB_000474700</name>
</gene>
<feature type="compositionally biased region" description="Polar residues" evidence="1">
    <location>
        <begin position="87"/>
        <end position="101"/>
    </location>
</feature>
<evidence type="ECO:0000313" key="2">
    <source>
        <dbReference type="EMBL" id="GLC51181.1"/>
    </source>
</evidence>
<reference evidence="2 3" key="1">
    <citation type="journal article" date="2023" name="Commun. Biol.">
        <title>Reorganization of the ancestral sex-determining regions during the evolution of trioecy in Pleodorina starrii.</title>
        <authorList>
            <person name="Takahashi K."/>
            <person name="Suzuki S."/>
            <person name="Kawai-Toyooka H."/>
            <person name="Yamamoto K."/>
            <person name="Hamaji T."/>
            <person name="Ootsuki R."/>
            <person name="Yamaguchi H."/>
            <person name="Kawachi M."/>
            <person name="Higashiyama T."/>
            <person name="Nozaki H."/>
        </authorList>
    </citation>
    <scope>NUCLEOTIDE SEQUENCE [LARGE SCALE GENOMIC DNA]</scope>
    <source>
        <strain evidence="2 3">NIES-4479</strain>
    </source>
</reference>
<dbReference type="AlphaFoldDB" id="A0A9W6F0J6"/>
<name>A0A9W6F0J6_9CHLO</name>
<dbReference type="Proteomes" id="UP001165080">
    <property type="component" value="Unassembled WGS sequence"/>
</dbReference>
<sequence length="192" mass="20747">MGSLVPGWDADLGVPRDLVPDNGLIDIDKEPQPIGYFEKLRSHRHGADVSGDQAGPPASPSRGLARVSAPQYLARSASKQAPVPRANTLSHGVSGSGPQKYQLTDWSSELTTLRSSGLARSSLGSSHEGSREHVQEGGPWWRSLEVGHLNEHPDAASNFVHDTQRSTFVPQFTTQSSKLDFGDEGDKDKQQQ</sequence>